<dbReference type="EMBL" id="JAMYWD010000008">
    <property type="protein sequence ID" value="KAJ4962840.1"/>
    <property type="molecule type" value="Genomic_DNA"/>
</dbReference>
<accession>A0A9Q0K5L0</accession>
<dbReference type="Proteomes" id="UP001141806">
    <property type="component" value="Unassembled WGS sequence"/>
</dbReference>
<sequence>MENYAEELRTPPITLVSLVGCPELHPTISTYLHSEKPPINTLALPDFSKISVLAKKQMENVDSHLPVGILKRDWLLKHRTSGILKRDWLLKHRTRVPAVVAALFRSDQVSGDPTIWLQVCTDLENLKIVVRGRNIKLVVVVVQSTDKDEVSEDRMIALRKHAEVDSKYLLIFIRNDESELTKSLNRLGGAFAELANIYYRGEGRRIKTCIEKKSFNFDELNIRYCFKVAVYAEFRRDWIEALRFYEDAYHALHEIIGTSARLPATQRLVEIKTVADLLHLKISALLLHGGKVIEAVVWFKQHIASYKKLVGAPEVVSIHWAWMSRQFLVFAELLGTSAATIPSNPSLVLGTSEKPLTGWEFHPAYYYELAAHYMREKRHCQEVALSASESSKGIGSSSESVIQSIFVGQFTRLLKQGEAATQPLTDAEYVHHVLAEGKRFQDSYYIIALLKKSFESYSSLKSQRMASYCGNQMAREYFALGEFGSAKSLFDGVASLYMQEGWITLLWEVLGSLRECSRRLGSVKDFIEYSLEMAALPISSGAESFGCEVYGPAGPPTFPQRKLVHKEVFGLVKGEPILTSDEGNCILAITEDQPLHLEVDLISPLRVVLLASVAFHDQVIKPGAPIPFTLSLLSQLPNPVEISQLEIQFNQSECNFTIASLIKEEAVASDIGETGTRVETAQNLSLLTNKWLRLTYDIKSEQSGKLECVSVTARLGPHCTICCRVESPASMDDLPLWKFEDLVQTFPTRDPALAFSGQKIVQVEEPDPQVDLVLGAGPALVGEHFLVPVTITSKGHAIYSGELKINLVDPKGGGLVSPREREPFSMDSHHVELLGISEPDGEGESQAGMDSIKKIQESFGLLPIPFIKLGDSWCCKLKIKWNRPKPIMLYVSLGYLPNNEAGAQKVYVHKSLQIDGDTAIVMIHSFMLPYRQYPLLLSRIKSYDSGDSPSLALNETRILIVSAKNRSQVPVRLLSMSIEMDDDEIGRSCTVLQGGDSPLDNAILVPGEDFKQVFTIIPELDFPTLAMGTVSLRWSREFRFEEQSHTGLMATEVLTRHKLPHVNVEMAPLIVNLECPPHAILGSPFTCYVRIQNQTELLQEVKYSLGDTQNFLFSGSHNDTFFVLPKSKHTLGYKLVSLACGSQQLPRVTVTSLKYSTELQPSVSVSTIFIFPFKPEIKMDDVGSKLPESIVT</sequence>
<evidence type="ECO:0000313" key="3">
    <source>
        <dbReference type="Proteomes" id="UP001141806"/>
    </source>
</evidence>
<dbReference type="PANTHER" id="PTHR14374">
    <property type="entry name" value="FOIE GRAS"/>
    <property type="match status" value="1"/>
</dbReference>
<dbReference type="AlphaFoldDB" id="A0A9Q0K5L0"/>
<reference evidence="2" key="1">
    <citation type="journal article" date="2023" name="Plant J.">
        <title>The genome of the king protea, Protea cynaroides.</title>
        <authorList>
            <person name="Chang J."/>
            <person name="Duong T.A."/>
            <person name="Schoeman C."/>
            <person name="Ma X."/>
            <person name="Roodt D."/>
            <person name="Barker N."/>
            <person name="Li Z."/>
            <person name="Van de Peer Y."/>
            <person name="Mizrachi E."/>
        </authorList>
    </citation>
    <scope>NUCLEOTIDE SEQUENCE</scope>
    <source>
        <tissue evidence="2">Young leaves</tissue>
    </source>
</reference>
<protein>
    <recommendedName>
        <fullName evidence="1">Trafficking protein particle complex subunit 11 domain-containing protein</fullName>
    </recommendedName>
</protein>
<dbReference type="Pfam" id="PF11817">
    <property type="entry name" value="Foie-gras_1"/>
    <property type="match status" value="1"/>
</dbReference>
<dbReference type="InterPro" id="IPR021773">
    <property type="entry name" value="TPC11"/>
</dbReference>
<dbReference type="PANTHER" id="PTHR14374:SF0">
    <property type="entry name" value="TRAFFICKING PROTEIN PARTICLE COMPLEX SUBUNIT 11"/>
    <property type="match status" value="1"/>
</dbReference>
<organism evidence="2 3">
    <name type="scientific">Protea cynaroides</name>
    <dbReference type="NCBI Taxonomy" id="273540"/>
    <lineage>
        <taxon>Eukaryota</taxon>
        <taxon>Viridiplantae</taxon>
        <taxon>Streptophyta</taxon>
        <taxon>Embryophyta</taxon>
        <taxon>Tracheophyta</taxon>
        <taxon>Spermatophyta</taxon>
        <taxon>Magnoliopsida</taxon>
        <taxon>Proteales</taxon>
        <taxon>Proteaceae</taxon>
        <taxon>Protea</taxon>
    </lineage>
</organism>
<keyword evidence="3" id="KW-1185">Reference proteome</keyword>
<comment type="caution">
    <text evidence="2">The sequence shown here is derived from an EMBL/GenBank/DDBJ whole genome shotgun (WGS) entry which is preliminary data.</text>
</comment>
<gene>
    <name evidence="2" type="ORF">NE237_022779</name>
</gene>
<feature type="domain" description="Trafficking protein particle complex subunit 11" evidence="1">
    <location>
        <begin position="267"/>
        <end position="535"/>
    </location>
</feature>
<name>A0A9Q0K5L0_9MAGN</name>
<proteinExistence type="predicted"/>
<evidence type="ECO:0000259" key="1">
    <source>
        <dbReference type="Pfam" id="PF11817"/>
    </source>
</evidence>
<evidence type="ECO:0000313" key="2">
    <source>
        <dbReference type="EMBL" id="KAJ4962840.1"/>
    </source>
</evidence>
<dbReference type="OrthoDB" id="6278596at2759"/>